<evidence type="ECO:0000259" key="3">
    <source>
        <dbReference type="Pfam" id="PF05970"/>
    </source>
</evidence>
<feature type="domain" description="DNA helicase Pif1-like DEAD-box helicase" evidence="3">
    <location>
        <begin position="670"/>
        <end position="802"/>
    </location>
</feature>
<comment type="cofactor">
    <cofactor evidence="1">
        <name>Mg(2+)</name>
        <dbReference type="ChEBI" id="CHEBI:18420"/>
    </cofactor>
</comment>
<evidence type="ECO:0000313" key="6">
    <source>
        <dbReference type="Proteomes" id="UP000299102"/>
    </source>
</evidence>
<comment type="catalytic activity">
    <reaction evidence="1">
        <text>ATP + H2O = ADP + phosphate + H(+)</text>
        <dbReference type="Rhea" id="RHEA:13065"/>
        <dbReference type="ChEBI" id="CHEBI:15377"/>
        <dbReference type="ChEBI" id="CHEBI:15378"/>
        <dbReference type="ChEBI" id="CHEBI:30616"/>
        <dbReference type="ChEBI" id="CHEBI:43474"/>
        <dbReference type="ChEBI" id="CHEBI:456216"/>
        <dbReference type="EC" id="5.6.2.3"/>
    </reaction>
</comment>
<name>A0A4C1WEM3_EUMVA</name>
<accession>A0A4C1WEM3</accession>
<feature type="domain" description="Helitron helicase-like" evidence="4">
    <location>
        <begin position="274"/>
        <end position="444"/>
    </location>
</feature>
<comment type="similarity">
    <text evidence="1">Belongs to the helicase family.</text>
</comment>
<dbReference type="Gene3D" id="3.40.50.300">
    <property type="entry name" value="P-loop containing nucleotide triphosphate hydrolases"/>
    <property type="match status" value="1"/>
</dbReference>
<evidence type="ECO:0000256" key="1">
    <source>
        <dbReference type="RuleBase" id="RU363044"/>
    </source>
</evidence>
<evidence type="ECO:0000259" key="4">
    <source>
        <dbReference type="Pfam" id="PF14214"/>
    </source>
</evidence>
<dbReference type="PANTHER" id="PTHR45786:SF74">
    <property type="entry name" value="ATP-DEPENDENT DNA HELICASE"/>
    <property type="match status" value="1"/>
</dbReference>
<dbReference type="SUPFAM" id="SSF52540">
    <property type="entry name" value="P-loop containing nucleoside triphosphate hydrolases"/>
    <property type="match status" value="1"/>
</dbReference>
<dbReference type="GO" id="GO:0043139">
    <property type="term" value="F:5'-3' DNA helicase activity"/>
    <property type="evidence" value="ECO:0007669"/>
    <property type="project" value="UniProtKB-EC"/>
</dbReference>
<organism evidence="5 6">
    <name type="scientific">Eumeta variegata</name>
    <name type="common">Bagworm moth</name>
    <name type="synonym">Eumeta japonica</name>
    <dbReference type="NCBI Taxonomy" id="151549"/>
    <lineage>
        <taxon>Eukaryota</taxon>
        <taxon>Metazoa</taxon>
        <taxon>Ecdysozoa</taxon>
        <taxon>Arthropoda</taxon>
        <taxon>Hexapoda</taxon>
        <taxon>Insecta</taxon>
        <taxon>Pterygota</taxon>
        <taxon>Neoptera</taxon>
        <taxon>Endopterygota</taxon>
        <taxon>Lepidoptera</taxon>
        <taxon>Glossata</taxon>
        <taxon>Ditrysia</taxon>
        <taxon>Tineoidea</taxon>
        <taxon>Psychidae</taxon>
        <taxon>Oiketicinae</taxon>
        <taxon>Eumeta</taxon>
    </lineage>
</organism>
<dbReference type="AlphaFoldDB" id="A0A4C1WEM3"/>
<keyword evidence="1" id="KW-0233">DNA recombination</keyword>
<protein>
    <recommendedName>
        <fullName evidence="1">ATP-dependent DNA helicase</fullName>
        <ecNumber evidence="1">5.6.2.3</ecNumber>
    </recommendedName>
</protein>
<keyword evidence="1" id="KW-0378">Hydrolase</keyword>
<dbReference type="InterPro" id="IPR025476">
    <property type="entry name" value="Helitron_helicase-like"/>
</dbReference>
<dbReference type="GO" id="GO:0016887">
    <property type="term" value="F:ATP hydrolysis activity"/>
    <property type="evidence" value="ECO:0007669"/>
    <property type="project" value="RHEA"/>
</dbReference>
<comment type="caution">
    <text evidence="5">The sequence shown here is derived from an EMBL/GenBank/DDBJ whole genome shotgun (WGS) entry which is preliminary data.</text>
</comment>
<keyword evidence="1" id="KW-0227">DNA damage</keyword>
<dbReference type="PANTHER" id="PTHR45786">
    <property type="entry name" value="DNA BINDING PROTEIN-LIKE"/>
    <property type="match status" value="1"/>
</dbReference>
<dbReference type="Proteomes" id="UP000299102">
    <property type="component" value="Unassembled WGS sequence"/>
</dbReference>
<dbReference type="EMBL" id="BGZK01000553">
    <property type="protein sequence ID" value="GBP49808.1"/>
    <property type="molecule type" value="Genomic_DNA"/>
</dbReference>
<dbReference type="EC" id="5.6.2.3" evidence="1"/>
<gene>
    <name evidence="5" type="primary">pif1</name>
    <name evidence="5" type="ORF">EVAR_83757_1</name>
</gene>
<keyword evidence="1 5" id="KW-0347">Helicase</keyword>
<proteinExistence type="inferred from homology"/>
<keyword evidence="1" id="KW-0234">DNA repair</keyword>
<dbReference type="GO" id="GO:0000723">
    <property type="term" value="P:telomere maintenance"/>
    <property type="evidence" value="ECO:0007669"/>
    <property type="project" value="InterPro"/>
</dbReference>
<evidence type="ECO:0000256" key="2">
    <source>
        <dbReference type="SAM" id="Coils"/>
    </source>
</evidence>
<keyword evidence="1" id="KW-0547">Nucleotide-binding</keyword>
<keyword evidence="2" id="KW-0175">Coiled coil</keyword>
<dbReference type="InterPro" id="IPR010285">
    <property type="entry name" value="DNA_helicase_pif1-like_DEAD"/>
</dbReference>
<dbReference type="Pfam" id="PF05970">
    <property type="entry name" value="PIF1"/>
    <property type="match status" value="1"/>
</dbReference>
<reference evidence="5 6" key="1">
    <citation type="journal article" date="2019" name="Commun. Biol.">
        <title>The bagworm genome reveals a unique fibroin gene that provides high tensile strength.</title>
        <authorList>
            <person name="Kono N."/>
            <person name="Nakamura H."/>
            <person name="Ohtoshi R."/>
            <person name="Tomita M."/>
            <person name="Numata K."/>
            <person name="Arakawa K."/>
        </authorList>
    </citation>
    <scope>NUCLEOTIDE SEQUENCE [LARGE SCALE GENOMIC DNA]</scope>
</reference>
<keyword evidence="6" id="KW-1185">Reference proteome</keyword>
<sequence length="803" mass="92308">MIVVIGVIAKAIMPRRKKSNLSQQSRNAVRLRNNRNQLFAEAQVNVREEQRISIARFRASQTEEQREAARETARLAVRNGRANRTDQHRENLRHARRNIPILSPPPEPLHSSLRGETPESRHFLANTQQYNECFQMASFGADIIREHGFNPTFKIQGQIHHRIGSLQPVQDAQHKFLQIYFMGNIEEQLDRRQEIHRTMKRVILHDLQQLLHEQHALVRLFKTALERMPNDDYEIVIRADKRPARSHERTFNAPTIDKVAVLVVGEKIVSSMNYYAYRLMIRQNANNHLLRYRQLLQQYCVDMYVKIERERLTFIRLNQAKLRSEEYIHLRDAISTEGDTDNVGRLTILPAMYTGSPRHMHEYAQDAMTYVSHYGRPDLFITFTCNPKWKEIVQMLHSGQTPSDRHITARVFKQKLQSLMNYIVKQRVFGTTRCWMYSIAWQKRVNSIKYICKYVTKGSDMAVFGIQTSDANDEVGCFQVGRYVNCNEAIWRIFSFPIHERYPTVVHLAVHLENGQRVYFIASNAAQRAETPPATTLTSFFENRQSDPFARTLLYSETSRYYTLNALTKKFQRRKQGDAVLGHPGVRSTDALGRIYTVHPKNDECFYLRLLLIRISSRNPDLEASEEVHNQALLLIEDMFYVMCGSLLVRLGIPAPDRGMNDAFNRELEQGSLWKLMTAVDDENGGLFFLDAPGGTGKTFLMSLILATIRARSDIAVAIASSGIAATLLESCRTAHSVLKLPLNLQTIEQPTCNIAKNCAMAKVLIAAKIIICDECTMSHKRALDRTLKDLRKDSRCFGGAII</sequence>
<feature type="coiled-coil region" evidence="2">
    <location>
        <begin position="21"/>
        <end position="79"/>
    </location>
</feature>
<keyword evidence="1" id="KW-0067">ATP-binding</keyword>
<dbReference type="GO" id="GO:0005524">
    <property type="term" value="F:ATP binding"/>
    <property type="evidence" value="ECO:0007669"/>
    <property type="project" value="UniProtKB-KW"/>
</dbReference>
<dbReference type="GO" id="GO:0006310">
    <property type="term" value="P:DNA recombination"/>
    <property type="evidence" value="ECO:0007669"/>
    <property type="project" value="UniProtKB-KW"/>
</dbReference>
<dbReference type="GO" id="GO:0006281">
    <property type="term" value="P:DNA repair"/>
    <property type="evidence" value="ECO:0007669"/>
    <property type="project" value="UniProtKB-KW"/>
</dbReference>
<dbReference type="Pfam" id="PF14214">
    <property type="entry name" value="Helitron_like_N"/>
    <property type="match status" value="1"/>
</dbReference>
<dbReference type="InterPro" id="IPR027417">
    <property type="entry name" value="P-loop_NTPase"/>
</dbReference>
<evidence type="ECO:0000313" key="5">
    <source>
        <dbReference type="EMBL" id="GBP49808.1"/>
    </source>
</evidence>
<dbReference type="OrthoDB" id="1728974at2759"/>